<dbReference type="Pfam" id="PF00905">
    <property type="entry name" value="Transpeptidase"/>
    <property type="match status" value="1"/>
</dbReference>
<dbReference type="GO" id="GO:0046677">
    <property type="term" value="P:response to antibiotic"/>
    <property type="evidence" value="ECO:0007669"/>
    <property type="project" value="InterPro"/>
</dbReference>
<dbReference type="InterPro" id="IPR007887">
    <property type="entry name" value="MecA_N"/>
</dbReference>
<dbReference type="PANTHER" id="PTHR30627">
    <property type="entry name" value="PEPTIDOGLYCAN D,D-TRANSPEPTIDASE"/>
    <property type="match status" value="1"/>
</dbReference>
<dbReference type="InterPro" id="IPR036138">
    <property type="entry name" value="PBP_dimer_sf"/>
</dbReference>
<dbReference type="GO" id="GO:0071555">
    <property type="term" value="P:cell wall organization"/>
    <property type="evidence" value="ECO:0007669"/>
    <property type="project" value="TreeGrafter"/>
</dbReference>
<keyword evidence="5" id="KW-1185">Reference proteome</keyword>
<evidence type="ECO:0000259" key="2">
    <source>
        <dbReference type="Pfam" id="PF00905"/>
    </source>
</evidence>
<feature type="domain" description="NTF2-like N-terminal transpeptidase" evidence="3">
    <location>
        <begin position="22"/>
        <end position="128"/>
    </location>
</feature>
<dbReference type="RefSeq" id="WP_205258788.1">
    <property type="nucleotide sequence ID" value="NZ_JAERWK010000001.1"/>
</dbReference>
<organism evidence="4 5">
    <name type="scientific">Nakamurella leprariae</name>
    <dbReference type="NCBI Taxonomy" id="2803911"/>
    <lineage>
        <taxon>Bacteria</taxon>
        <taxon>Bacillati</taxon>
        <taxon>Actinomycetota</taxon>
        <taxon>Actinomycetes</taxon>
        <taxon>Nakamurellales</taxon>
        <taxon>Nakamurellaceae</taxon>
        <taxon>Nakamurella</taxon>
    </lineage>
</organism>
<feature type="compositionally biased region" description="Low complexity" evidence="1">
    <location>
        <begin position="205"/>
        <end position="230"/>
    </location>
</feature>
<dbReference type="SUPFAM" id="SSF56519">
    <property type="entry name" value="Penicillin binding protein dimerisation domain"/>
    <property type="match status" value="1"/>
</dbReference>
<dbReference type="GO" id="GO:0005886">
    <property type="term" value="C:plasma membrane"/>
    <property type="evidence" value="ECO:0007669"/>
    <property type="project" value="TreeGrafter"/>
</dbReference>
<dbReference type="EMBL" id="JAERWK010000001">
    <property type="protein sequence ID" value="MBM9465844.1"/>
    <property type="molecule type" value="Genomic_DNA"/>
</dbReference>
<accession>A0A938Y9V1</accession>
<dbReference type="PANTHER" id="PTHR30627:SF24">
    <property type="entry name" value="PENICILLIN-BINDING PROTEIN 4B"/>
    <property type="match status" value="1"/>
</dbReference>
<sequence length="627" mass="64154">MVVAAAVVVTGCTSDPAPPPGPDATITAFDQAWEQLDLAALAAATDAPGEAEQLIDEVVQSTGAESVTVTTDPAVVTGDTATTTAHVQWALPDGAAWTYDVPWQWDRSSGDWKLDWSPAAVHPQLGPRQRVVVQTTAAEPGTLLDRTGQRITGPVTVTSVVLFPDQVPDLPATAQQLAGLLAPIDSSITAETIQAGVARAQAEAAQDTATATGEATATTGSTPATSGSTPPADPVAYTVVNLRDADFRPIAAQLDALPGLAFPSQVRNLPPSRTFARTLLAEVTQVTDPMMAGTPGVRVVSTDTTGSVVEVLGDTPAVDGAQVTLGLDIDLQLAAEAVLAPVPEPAVFMVMQPSTGEIVVSAQNAAADAQGALALTGRFPPGSIFKIVTASAALDDGRITPTSTVDCPGTTVIDGRAIDNNQTFALGAVPVTEAFARSCNTTFADLASAMDTDTLTAAAQHYGVGLDFVVPGITTLTGSVPPSDSPVQRAENGFGQGQVLMTPFSAVLMAATAATGTMPTPTVIRGTTTTVDRPAPAQEPAVTEAVRSFMAAVASLDGTAAVLLPFGDVHAKTGTAEYQAADGTIRAHAWTVAYRHDLAVVAFIEDGQLSGRTNQLIADFLASIPLD</sequence>
<dbReference type="SUPFAM" id="SSF56601">
    <property type="entry name" value="beta-lactamase/transpeptidase-like"/>
    <property type="match status" value="1"/>
</dbReference>
<dbReference type="InterPro" id="IPR012338">
    <property type="entry name" value="Beta-lactam/transpept-like"/>
</dbReference>
<reference evidence="4" key="1">
    <citation type="submission" date="2021-01" db="EMBL/GenBank/DDBJ databases">
        <title>YIM 132084 draft genome.</title>
        <authorList>
            <person name="An D."/>
        </authorList>
    </citation>
    <scope>NUCLEOTIDE SEQUENCE</scope>
    <source>
        <strain evidence="4">YIM 132084</strain>
    </source>
</reference>
<dbReference type="InterPro" id="IPR050515">
    <property type="entry name" value="Beta-lactam/transpept"/>
</dbReference>
<evidence type="ECO:0000313" key="4">
    <source>
        <dbReference type="EMBL" id="MBM9465844.1"/>
    </source>
</evidence>
<evidence type="ECO:0000259" key="3">
    <source>
        <dbReference type="Pfam" id="PF05223"/>
    </source>
</evidence>
<name>A0A938Y9V1_9ACTN</name>
<dbReference type="InterPro" id="IPR001460">
    <property type="entry name" value="PCN-bd_Tpept"/>
</dbReference>
<proteinExistence type="predicted"/>
<evidence type="ECO:0000313" key="5">
    <source>
        <dbReference type="Proteomes" id="UP000663792"/>
    </source>
</evidence>
<dbReference type="AlphaFoldDB" id="A0A938Y9V1"/>
<dbReference type="GO" id="GO:0071972">
    <property type="term" value="F:peptidoglycan L,D-transpeptidase activity"/>
    <property type="evidence" value="ECO:0007669"/>
    <property type="project" value="TreeGrafter"/>
</dbReference>
<dbReference type="GO" id="GO:0008658">
    <property type="term" value="F:penicillin binding"/>
    <property type="evidence" value="ECO:0007669"/>
    <property type="project" value="InterPro"/>
</dbReference>
<evidence type="ECO:0000256" key="1">
    <source>
        <dbReference type="SAM" id="MobiDB-lite"/>
    </source>
</evidence>
<evidence type="ECO:0008006" key="6">
    <source>
        <dbReference type="Google" id="ProtNLM"/>
    </source>
</evidence>
<dbReference type="Gene3D" id="3.90.1310.10">
    <property type="entry name" value="Penicillin-binding protein 2a (Domain 2)"/>
    <property type="match status" value="1"/>
</dbReference>
<feature type="domain" description="Penicillin-binding protein transpeptidase" evidence="2">
    <location>
        <begin position="347"/>
        <end position="608"/>
    </location>
</feature>
<feature type="region of interest" description="Disordered" evidence="1">
    <location>
        <begin position="205"/>
        <end position="233"/>
    </location>
</feature>
<dbReference type="Gene3D" id="3.40.710.10">
    <property type="entry name" value="DD-peptidase/beta-lactamase superfamily"/>
    <property type="match status" value="1"/>
</dbReference>
<dbReference type="Proteomes" id="UP000663792">
    <property type="component" value="Unassembled WGS sequence"/>
</dbReference>
<protein>
    <recommendedName>
        <fullName evidence="6">Penicillin-binding protein</fullName>
    </recommendedName>
</protein>
<dbReference type="Pfam" id="PF05223">
    <property type="entry name" value="MecA_N"/>
    <property type="match status" value="1"/>
</dbReference>
<comment type="caution">
    <text evidence="4">The sequence shown here is derived from an EMBL/GenBank/DDBJ whole genome shotgun (WGS) entry which is preliminary data.</text>
</comment>
<gene>
    <name evidence="4" type="ORF">JL106_00950</name>
</gene>